<sequence>MALAYHSLEFSRGTLDYYLGFAMGGFLGNKLLLDLYLHVTSENHRGNRKIAHSFYEAQKVFAGTELRVFLDAAWFWVVNNVLYLYFPLIEGSVLGRMFYVKDISRIPNVLKFEYEKARAERHKVVSDSISKSE</sequence>
<evidence type="ECO:0000256" key="1">
    <source>
        <dbReference type="SAM" id="Phobius"/>
    </source>
</evidence>
<feature type="transmembrane region" description="Helical" evidence="1">
    <location>
        <begin position="17"/>
        <end position="39"/>
    </location>
</feature>
<dbReference type="EMBL" id="JAYWIO010000002">
    <property type="protein sequence ID" value="KAK7283688.1"/>
    <property type="molecule type" value="Genomic_DNA"/>
</dbReference>
<keyword evidence="1" id="KW-0472">Membrane</keyword>
<keyword evidence="1" id="KW-0812">Transmembrane</keyword>
<reference evidence="2 3" key="1">
    <citation type="submission" date="2024-01" db="EMBL/GenBank/DDBJ databases">
        <title>The genomes of 5 underutilized Papilionoideae crops provide insights into root nodulation and disease resistanc.</title>
        <authorList>
            <person name="Yuan L."/>
        </authorList>
    </citation>
    <scope>NUCLEOTIDE SEQUENCE [LARGE SCALE GENOMIC DNA]</scope>
    <source>
        <strain evidence="2">ZHUSHIDOU_FW_LH</strain>
        <tissue evidence="2">Leaf</tissue>
    </source>
</reference>
<proteinExistence type="predicted"/>
<evidence type="ECO:0000313" key="3">
    <source>
        <dbReference type="Proteomes" id="UP001372338"/>
    </source>
</evidence>
<organism evidence="2 3">
    <name type="scientific">Crotalaria pallida</name>
    <name type="common">Smooth rattlebox</name>
    <name type="synonym">Crotalaria striata</name>
    <dbReference type="NCBI Taxonomy" id="3830"/>
    <lineage>
        <taxon>Eukaryota</taxon>
        <taxon>Viridiplantae</taxon>
        <taxon>Streptophyta</taxon>
        <taxon>Embryophyta</taxon>
        <taxon>Tracheophyta</taxon>
        <taxon>Spermatophyta</taxon>
        <taxon>Magnoliopsida</taxon>
        <taxon>eudicotyledons</taxon>
        <taxon>Gunneridae</taxon>
        <taxon>Pentapetalae</taxon>
        <taxon>rosids</taxon>
        <taxon>fabids</taxon>
        <taxon>Fabales</taxon>
        <taxon>Fabaceae</taxon>
        <taxon>Papilionoideae</taxon>
        <taxon>50 kb inversion clade</taxon>
        <taxon>genistoids sensu lato</taxon>
        <taxon>core genistoids</taxon>
        <taxon>Crotalarieae</taxon>
        <taxon>Crotalaria</taxon>
    </lineage>
</organism>
<comment type="caution">
    <text evidence="2">The sequence shown here is derived from an EMBL/GenBank/DDBJ whole genome shotgun (WGS) entry which is preliminary data.</text>
</comment>
<dbReference type="AlphaFoldDB" id="A0AAN9IP65"/>
<protein>
    <submittedName>
        <fullName evidence="2">Uncharacterized protein</fullName>
    </submittedName>
</protein>
<name>A0AAN9IP65_CROPI</name>
<evidence type="ECO:0000313" key="2">
    <source>
        <dbReference type="EMBL" id="KAK7283688.1"/>
    </source>
</evidence>
<keyword evidence="1" id="KW-1133">Transmembrane helix</keyword>
<accession>A0AAN9IP65</accession>
<dbReference type="Proteomes" id="UP001372338">
    <property type="component" value="Unassembled WGS sequence"/>
</dbReference>
<gene>
    <name evidence="2" type="ORF">RIF29_13388</name>
</gene>
<keyword evidence="3" id="KW-1185">Reference proteome</keyword>